<evidence type="ECO:0000259" key="8">
    <source>
        <dbReference type="Pfam" id="PF12928"/>
    </source>
</evidence>
<feature type="non-terminal residue" evidence="9">
    <location>
        <position position="488"/>
    </location>
</feature>
<evidence type="ECO:0000256" key="5">
    <source>
        <dbReference type="SAM" id="MobiDB-lite"/>
    </source>
</evidence>
<evidence type="ECO:0000313" key="12">
    <source>
        <dbReference type="Proteomes" id="UP000583929"/>
    </source>
</evidence>
<feature type="region of interest" description="Disordered" evidence="5">
    <location>
        <begin position="337"/>
        <end position="364"/>
    </location>
</feature>
<comment type="subcellular location">
    <subcellularLocation>
        <location evidence="1">Membrane</location>
        <topology evidence="1">Multi-pass membrane protein</topology>
    </subcellularLocation>
</comment>
<evidence type="ECO:0000256" key="4">
    <source>
        <dbReference type="ARBA" id="ARBA00023136"/>
    </source>
</evidence>
<dbReference type="Proteomes" id="UP000583929">
    <property type="component" value="Unassembled WGS sequence"/>
</dbReference>
<reference evidence="11 12" key="1">
    <citation type="journal article" date="2020" name="bioRxiv">
        <title>Sequence and annotation of 42 cannabis genomes reveals extensive copy number variation in cannabinoid synthesis and pathogen resistance genes.</title>
        <authorList>
            <person name="Mckernan K.J."/>
            <person name="Helbert Y."/>
            <person name="Kane L.T."/>
            <person name="Ebling H."/>
            <person name="Zhang L."/>
            <person name="Liu B."/>
            <person name="Eaton Z."/>
            <person name="Mclaughlin S."/>
            <person name="Kingan S."/>
            <person name="Baybayan P."/>
            <person name="Concepcion G."/>
            <person name="Jordan M."/>
            <person name="Riva A."/>
            <person name="Barbazuk W."/>
            <person name="Harkins T."/>
        </authorList>
    </citation>
    <scope>NUCLEOTIDE SEQUENCE [LARGE SCALE GENOMIC DNA]</scope>
    <source>
        <strain evidence="11 12">cv. Jamaican Lion 4</strain>
        <strain evidence="10">Father</strain>
        <strain evidence="9">Mother</strain>
        <tissue evidence="9">Leaf</tissue>
    </source>
</reference>
<evidence type="ECO:0000313" key="10">
    <source>
        <dbReference type="EMBL" id="KAF4398463.1"/>
    </source>
</evidence>
<dbReference type="InterPro" id="IPR013717">
    <property type="entry name" value="PIG-P"/>
</dbReference>
<feature type="transmembrane region" description="Helical" evidence="6">
    <location>
        <begin position="412"/>
        <end position="432"/>
    </location>
</feature>
<evidence type="ECO:0000256" key="2">
    <source>
        <dbReference type="ARBA" id="ARBA00022692"/>
    </source>
</evidence>
<dbReference type="PANTHER" id="PTHR47681:SF3">
    <property type="entry name" value="PHOSPHATIDYLINOSITOL N-ACETYLGLUCOSAMINYLTRANSFERASE SUBUNIT P-RELATED"/>
    <property type="match status" value="1"/>
</dbReference>
<evidence type="ECO:0008006" key="13">
    <source>
        <dbReference type="Google" id="ProtNLM"/>
    </source>
</evidence>
<organism evidence="9 11">
    <name type="scientific">Cannabis sativa</name>
    <name type="common">Hemp</name>
    <name type="synonym">Marijuana</name>
    <dbReference type="NCBI Taxonomy" id="3483"/>
    <lineage>
        <taxon>Eukaryota</taxon>
        <taxon>Viridiplantae</taxon>
        <taxon>Streptophyta</taxon>
        <taxon>Embryophyta</taxon>
        <taxon>Tracheophyta</taxon>
        <taxon>Spermatophyta</taxon>
        <taxon>Magnoliopsida</taxon>
        <taxon>eudicotyledons</taxon>
        <taxon>Gunneridae</taxon>
        <taxon>Pentapetalae</taxon>
        <taxon>rosids</taxon>
        <taxon>fabids</taxon>
        <taxon>Rosales</taxon>
        <taxon>Cannabaceae</taxon>
        <taxon>Cannabis</taxon>
    </lineage>
</organism>
<gene>
    <name evidence="9" type="ORF">F8388_013586</name>
    <name evidence="10" type="ORF">G4B88_025442</name>
</gene>
<evidence type="ECO:0000256" key="6">
    <source>
        <dbReference type="SAM" id="Phobius"/>
    </source>
</evidence>
<evidence type="ECO:0000256" key="1">
    <source>
        <dbReference type="ARBA" id="ARBA00004141"/>
    </source>
</evidence>
<dbReference type="InterPro" id="IPR024336">
    <property type="entry name" value="tRNA_splic_suSen54_N"/>
</dbReference>
<dbReference type="PANTHER" id="PTHR47681">
    <property type="entry name" value="PHOSPHATIDYLINOSITOL N-ACETYLGLUCOSAMINYLTRANSFERASE SUBUNIT P-RELATED"/>
    <property type="match status" value="1"/>
</dbReference>
<accession>A0A7J6G965</accession>
<dbReference type="EMBL" id="JAATIQ010000026">
    <property type="protein sequence ID" value="KAF4398463.1"/>
    <property type="molecule type" value="Genomic_DNA"/>
</dbReference>
<dbReference type="Pfam" id="PF08510">
    <property type="entry name" value="PIG-P"/>
    <property type="match status" value="1"/>
</dbReference>
<evidence type="ECO:0000313" key="11">
    <source>
        <dbReference type="Proteomes" id="UP000525078"/>
    </source>
</evidence>
<feature type="domain" description="PIG-P" evidence="7">
    <location>
        <begin position="368"/>
        <end position="484"/>
    </location>
</feature>
<comment type="caution">
    <text evidence="9">The sequence shown here is derived from an EMBL/GenBank/DDBJ whole genome shotgun (WGS) entry which is preliminary data.</text>
</comment>
<dbReference type="Pfam" id="PF12928">
    <property type="entry name" value="tRNA_int_end_N2"/>
    <property type="match status" value="1"/>
</dbReference>
<evidence type="ECO:0000259" key="7">
    <source>
        <dbReference type="Pfam" id="PF08510"/>
    </source>
</evidence>
<keyword evidence="4 6" id="KW-0472">Membrane</keyword>
<feature type="region of interest" description="Disordered" evidence="5">
    <location>
        <begin position="53"/>
        <end position="95"/>
    </location>
</feature>
<dbReference type="GO" id="GO:0016020">
    <property type="term" value="C:membrane"/>
    <property type="evidence" value="ECO:0007669"/>
    <property type="project" value="UniProtKB-SubCell"/>
</dbReference>
<feature type="compositionally biased region" description="Basic and acidic residues" evidence="5">
    <location>
        <begin position="62"/>
        <end position="77"/>
    </location>
</feature>
<keyword evidence="2 6" id="KW-0812">Transmembrane</keyword>
<feature type="domain" description="tRNA-splicing endonuclease subunit Sen54 N-terminal" evidence="8">
    <location>
        <begin position="107"/>
        <end position="165"/>
    </location>
</feature>
<name>A0A7J6G965_CANSA</name>
<keyword evidence="12" id="KW-1185">Reference proteome</keyword>
<feature type="transmembrane region" description="Helical" evidence="6">
    <location>
        <begin position="370"/>
        <end position="392"/>
    </location>
</feature>
<keyword evidence="3 6" id="KW-1133">Transmembrane helix</keyword>
<dbReference type="Proteomes" id="UP000525078">
    <property type="component" value="Unassembled WGS sequence"/>
</dbReference>
<evidence type="ECO:0000256" key="3">
    <source>
        <dbReference type="ARBA" id="ARBA00022989"/>
    </source>
</evidence>
<sequence length="488" mass="54864">KLSPKFCAATDFQRFEKTGFSAASNPRSAAVLLRHLDRRHLIFNREAGAKGSRKVAQQVSSKSEESVKMEGTTKEIYLEEESNDERYSKDSEDDDEEYCYASVPVSKLQPRKVLSKGRWIKKMGMAEIEVHKGTMWRTTGIVRCGKIYCSIEEVLFMAELGSFLLMDDAGASISMEEIYMNLSNEKNGCSWELFQAYKQLKSLGYILGRYGIPRSLKHVKSNAESFPSQCFSETVVDLKSEDEISVLGMFSRLQVDQVKPVFDVYLPNTKFRKSSPGAPSFVLCFTSGYPPSKPELQRMERKCGGVPLKFCHVEQGRVTLSMEDSCSVSSPRRIVSLSKRRQASVSFDDPDDKSSRFGQPGEHGPKPSEVYGFVGSITTVVATAVFLIWAYVPESWLHSIGIFYYPSRYWALAIPTYAMVTIVLALGFYIGLNFMATPPPTSLNTIFDEFSREPTSLEPSMEGDDQPIEPISDIGIDRINHLMFNDVK</sequence>
<proteinExistence type="predicted"/>
<dbReference type="EMBL" id="JAATIP010000069">
    <property type="protein sequence ID" value="KAF4379368.1"/>
    <property type="molecule type" value="Genomic_DNA"/>
</dbReference>
<evidence type="ECO:0000313" key="9">
    <source>
        <dbReference type="EMBL" id="KAF4379368.1"/>
    </source>
</evidence>
<protein>
    <recommendedName>
        <fullName evidence="13">PIG-P domain-containing protein</fullName>
    </recommendedName>
</protein>
<dbReference type="AlphaFoldDB" id="A0A7J6G965"/>